<dbReference type="InterPro" id="IPR050117">
    <property type="entry name" value="MAPK"/>
</dbReference>
<comment type="caution">
    <text evidence="4">The sequence shown here is derived from an EMBL/GenBank/DDBJ whole genome shotgun (WGS) entry which is preliminary data.</text>
</comment>
<dbReference type="Proteomes" id="UP001432322">
    <property type="component" value="Unassembled WGS sequence"/>
</dbReference>
<keyword evidence="1" id="KW-0547">Nucleotide-binding</keyword>
<dbReference type="PROSITE" id="PS50011">
    <property type="entry name" value="PROTEIN_KINASE_DOM"/>
    <property type="match status" value="1"/>
</dbReference>
<dbReference type="EMBL" id="BTSY01000006">
    <property type="protein sequence ID" value="GMT34121.1"/>
    <property type="molecule type" value="Genomic_DNA"/>
</dbReference>
<protein>
    <recommendedName>
        <fullName evidence="3">Protein kinase domain-containing protein</fullName>
    </recommendedName>
</protein>
<dbReference type="InterPro" id="IPR000719">
    <property type="entry name" value="Prot_kinase_dom"/>
</dbReference>
<organism evidence="4 5">
    <name type="scientific">Pristionchus fissidentatus</name>
    <dbReference type="NCBI Taxonomy" id="1538716"/>
    <lineage>
        <taxon>Eukaryota</taxon>
        <taxon>Metazoa</taxon>
        <taxon>Ecdysozoa</taxon>
        <taxon>Nematoda</taxon>
        <taxon>Chromadorea</taxon>
        <taxon>Rhabditida</taxon>
        <taxon>Rhabditina</taxon>
        <taxon>Diplogasteromorpha</taxon>
        <taxon>Diplogasteroidea</taxon>
        <taxon>Neodiplogasteridae</taxon>
        <taxon>Pristionchus</taxon>
    </lineage>
</organism>
<reference evidence="4" key="1">
    <citation type="submission" date="2023-10" db="EMBL/GenBank/DDBJ databases">
        <title>Genome assembly of Pristionchus species.</title>
        <authorList>
            <person name="Yoshida K."/>
            <person name="Sommer R.J."/>
        </authorList>
    </citation>
    <scope>NUCLEOTIDE SEQUENCE</scope>
    <source>
        <strain evidence="4">RS5133</strain>
    </source>
</reference>
<dbReference type="Gene3D" id="3.30.200.20">
    <property type="entry name" value="Phosphorylase Kinase, domain 1"/>
    <property type="match status" value="1"/>
</dbReference>
<evidence type="ECO:0000313" key="5">
    <source>
        <dbReference type="Proteomes" id="UP001432322"/>
    </source>
</evidence>
<dbReference type="PANTHER" id="PTHR24055">
    <property type="entry name" value="MITOGEN-ACTIVATED PROTEIN KINASE"/>
    <property type="match status" value="1"/>
</dbReference>
<keyword evidence="5" id="KW-1185">Reference proteome</keyword>
<feature type="domain" description="Protein kinase" evidence="3">
    <location>
        <begin position="1"/>
        <end position="322"/>
    </location>
</feature>
<sequence>MGAITSFGRDMFVPEEFNERYSIRSLTPLSKDSNSKELLLPSINEKLPHIVLKKFNFYGDLDKARRCLTELAILPQLQHENILRFRSAYSTDGDEESLSCVYIITEFPGTSLRDVIDQKVPLTFDDTRRIISDALRALRYLESVTQVPYCGLTPDRMWCDENGRLKISGVRQRESENASKGKKNSDVYKPLEQLVPWSEPLTSKVDVFTLGLILSEMLTGEALFAKRKDGSVIQSAIDKCGPIEESALEKIKDADVRNTLSSLSRKAQRIDFIQYLTENARKGVMKDILERGDDLRDFIDRTLRFDPCNRMSVEEALRSRLIDGMNEAPMEDFKGMPETLVPIPLLREENDDINACKRRILRQIQESPTFP</sequence>
<dbReference type="Gene3D" id="1.10.510.10">
    <property type="entry name" value="Transferase(Phosphotransferase) domain 1"/>
    <property type="match status" value="1"/>
</dbReference>
<evidence type="ECO:0000313" key="4">
    <source>
        <dbReference type="EMBL" id="GMT34121.1"/>
    </source>
</evidence>
<gene>
    <name evidence="4" type="ORF">PFISCL1PPCAC_25418</name>
</gene>
<dbReference type="SMART" id="SM00220">
    <property type="entry name" value="S_TKc"/>
    <property type="match status" value="1"/>
</dbReference>
<dbReference type="Pfam" id="PF00069">
    <property type="entry name" value="Pkinase"/>
    <property type="match status" value="1"/>
</dbReference>
<evidence type="ECO:0000256" key="1">
    <source>
        <dbReference type="ARBA" id="ARBA00022741"/>
    </source>
</evidence>
<dbReference type="AlphaFoldDB" id="A0AAV5WQ53"/>
<dbReference type="InterPro" id="IPR011009">
    <property type="entry name" value="Kinase-like_dom_sf"/>
</dbReference>
<accession>A0AAV5WQ53</accession>
<name>A0AAV5WQ53_9BILA</name>
<evidence type="ECO:0000256" key="2">
    <source>
        <dbReference type="ARBA" id="ARBA00022840"/>
    </source>
</evidence>
<keyword evidence="2" id="KW-0067">ATP-binding</keyword>
<dbReference type="GO" id="GO:0005524">
    <property type="term" value="F:ATP binding"/>
    <property type="evidence" value="ECO:0007669"/>
    <property type="project" value="UniProtKB-KW"/>
</dbReference>
<dbReference type="SUPFAM" id="SSF56112">
    <property type="entry name" value="Protein kinase-like (PK-like)"/>
    <property type="match status" value="1"/>
</dbReference>
<proteinExistence type="predicted"/>
<evidence type="ECO:0000259" key="3">
    <source>
        <dbReference type="PROSITE" id="PS50011"/>
    </source>
</evidence>
<dbReference type="GO" id="GO:0004672">
    <property type="term" value="F:protein kinase activity"/>
    <property type="evidence" value="ECO:0007669"/>
    <property type="project" value="InterPro"/>
</dbReference>